<evidence type="ECO:0000256" key="5">
    <source>
        <dbReference type="SAM" id="Phobius"/>
    </source>
</evidence>
<reference evidence="7" key="1">
    <citation type="submission" date="2021-02" db="EMBL/GenBank/DDBJ databases">
        <authorList>
            <person name="Nowell W R."/>
        </authorList>
    </citation>
    <scope>NUCLEOTIDE SEQUENCE</scope>
</reference>
<dbReference type="SUPFAM" id="SSF81321">
    <property type="entry name" value="Family A G protein-coupled receptor-like"/>
    <property type="match status" value="1"/>
</dbReference>
<dbReference type="Proteomes" id="UP000663852">
    <property type="component" value="Unassembled WGS sequence"/>
</dbReference>
<evidence type="ECO:0000256" key="1">
    <source>
        <dbReference type="ARBA" id="ARBA00004370"/>
    </source>
</evidence>
<protein>
    <recommendedName>
        <fullName evidence="6">G-protein coupled receptors family 1 profile domain-containing protein</fullName>
    </recommendedName>
</protein>
<evidence type="ECO:0000259" key="6">
    <source>
        <dbReference type="PROSITE" id="PS50262"/>
    </source>
</evidence>
<keyword evidence="2 5" id="KW-0812">Transmembrane</keyword>
<sequence>MPSNDTENSNDTLTFFLRQLVYIDQEILIHLPLVFITLGMIGFVGNAFTFLQLPLRFNSCCIYLLCESFIDTINLFVNLFPAYLHGSPKNIVLEISSRFQCKFKLFCLVFLPQLSINFLILSVIDRYACTCSLTSPIRYIRQLSAIPCIIFLNILLACLMSLYSPLYYDVASGLGCVCIDPLMNGLLYILVHGVLTPCVMLIFVLLTYRNVSKSHYRANLINRDRSGNPFVRMIFTQVLTTSFLILQWIIFYVYHMFTACKLDHANDKVLQMFLFSLSNYTYYLINIKSFYLSTLTSRVFRRTFVKSFRQILPDRSSQRNSSPNSN</sequence>
<gene>
    <name evidence="7" type="ORF">EDS130_LOCUS21722</name>
    <name evidence="8" type="ORF">XAT740_LOCUS29122</name>
</gene>
<evidence type="ECO:0000313" key="7">
    <source>
        <dbReference type="EMBL" id="CAF1133981.1"/>
    </source>
</evidence>
<dbReference type="Gene3D" id="1.20.1070.10">
    <property type="entry name" value="Rhodopsin 7-helix transmembrane proteins"/>
    <property type="match status" value="1"/>
</dbReference>
<evidence type="ECO:0000256" key="2">
    <source>
        <dbReference type="ARBA" id="ARBA00022692"/>
    </source>
</evidence>
<dbReference type="Proteomes" id="UP000663828">
    <property type="component" value="Unassembled WGS sequence"/>
</dbReference>
<feature type="transmembrane region" description="Helical" evidence="5">
    <location>
        <begin position="229"/>
        <end position="254"/>
    </location>
</feature>
<dbReference type="GO" id="GO:0016020">
    <property type="term" value="C:membrane"/>
    <property type="evidence" value="ECO:0007669"/>
    <property type="project" value="UniProtKB-SubCell"/>
</dbReference>
<feature type="transmembrane region" description="Helical" evidence="5">
    <location>
        <begin position="145"/>
        <end position="166"/>
    </location>
</feature>
<dbReference type="PROSITE" id="PS50262">
    <property type="entry name" value="G_PROTEIN_RECEP_F1_2"/>
    <property type="match status" value="1"/>
</dbReference>
<comment type="subcellular location">
    <subcellularLocation>
        <location evidence="1">Membrane</location>
    </subcellularLocation>
</comment>
<evidence type="ECO:0000313" key="10">
    <source>
        <dbReference type="Proteomes" id="UP000663852"/>
    </source>
</evidence>
<dbReference type="AlphaFoldDB" id="A0A814RK34"/>
<evidence type="ECO:0000256" key="4">
    <source>
        <dbReference type="ARBA" id="ARBA00023136"/>
    </source>
</evidence>
<dbReference type="InterPro" id="IPR017452">
    <property type="entry name" value="GPCR_Rhodpsn_7TM"/>
</dbReference>
<evidence type="ECO:0000313" key="8">
    <source>
        <dbReference type="EMBL" id="CAF1306038.1"/>
    </source>
</evidence>
<keyword evidence="3 5" id="KW-1133">Transmembrane helix</keyword>
<comment type="caution">
    <text evidence="7">The sequence shown here is derived from an EMBL/GenBank/DDBJ whole genome shotgun (WGS) entry which is preliminary data.</text>
</comment>
<feature type="transmembrane region" description="Helical" evidence="5">
    <location>
        <begin position="103"/>
        <end position="124"/>
    </location>
</feature>
<feature type="transmembrane region" description="Helical" evidence="5">
    <location>
        <begin position="60"/>
        <end position="83"/>
    </location>
</feature>
<feature type="transmembrane region" description="Helical" evidence="5">
    <location>
        <begin position="27"/>
        <end position="48"/>
    </location>
</feature>
<evidence type="ECO:0000256" key="3">
    <source>
        <dbReference type="ARBA" id="ARBA00022989"/>
    </source>
</evidence>
<keyword evidence="9" id="KW-1185">Reference proteome</keyword>
<name>A0A814RK34_ADIRI</name>
<keyword evidence="4 5" id="KW-0472">Membrane</keyword>
<dbReference type="EMBL" id="CAJNOJ010000111">
    <property type="protein sequence ID" value="CAF1133981.1"/>
    <property type="molecule type" value="Genomic_DNA"/>
</dbReference>
<proteinExistence type="predicted"/>
<dbReference type="EMBL" id="CAJNOR010002521">
    <property type="protein sequence ID" value="CAF1306038.1"/>
    <property type="molecule type" value="Genomic_DNA"/>
</dbReference>
<feature type="transmembrane region" description="Helical" evidence="5">
    <location>
        <begin position="280"/>
        <end position="300"/>
    </location>
</feature>
<accession>A0A814RK34</accession>
<feature type="transmembrane region" description="Helical" evidence="5">
    <location>
        <begin position="186"/>
        <end position="208"/>
    </location>
</feature>
<dbReference type="OrthoDB" id="10030658at2759"/>
<feature type="domain" description="G-protein coupled receptors family 1 profile" evidence="6">
    <location>
        <begin position="42"/>
        <end position="300"/>
    </location>
</feature>
<evidence type="ECO:0000313" key="9">
    <source>
        <dbReference type="Proteomes" id="UP000663828"/>
    </source>
</evidence>
<organism evidence="7 10">
    <name type="scientific">Adineta ricciae</name>
    <name type="common">Rotifer</name>
    <dbReference type="NCBI Taxonomy" id="249248"/>
    <lineage>
        <taxon>Eukaryota</taxon>
        <taxon>Metazoa</taxon>
        <taxon>Spiralia</taxon>
        <taxon>Gnathifera</taxon>
        <taxon>Rotifera</taxon>
        <taxon>Eurotatoria</taxon>
        <taxon>Bdelloidea</taxon>
        <taxon>Adinetida</taxon>
        <taxon>Adinetidae</taxon>
        <taxon>Adineta</taxon>
    </lineage>
</organism>